<dbReference type="InterPro" id="IPR036390">
    <property type="entry name" value="WH_DNA-bd_sf"/>
</dbReference>
<dbReference type="OrthoDB" id="9797716at2"/>
<keyword evidence="1" id="KW-0238">DNA-binding</keyword>
<dbReference type="Pfam" id="PF12840">
    <property type="entry name" value="HTH_20"/>
    <property type="match status" value="1"/>
</dbReference>
<accession>A0A417YBR3</accession>
<organism evidence="3 4">
    <name type="scientific">Oceanobacillus profundus</name>
    <dbReference type="NCBI Taxonomy" id="372463"/>
    <lineage>
        <taxon>Bacteria</taxon>
        <taxon>Bacillati</taxon>
        <taxon>Bacillota</taxon>
        <taxon>Bacilli</taxon>
        <taxon>Bacillales</taxon>
        <taxon>Bacillaceae</taxon>
        <taxon>Oceanobacillus</taxon>
    </lineage>
</organism>
<dbReference type="GO" id="GO:0032791">
    <property type="term" value="F:lead ion binding"/>
    <property type="evidence" value="ECO:0007669"/>
    <property type="project" value="TreeGrafter"/>
</dbReference>
<evidence type="ECO:0000313" key="4">
    <source>
        <dbReference type="Proteomes" id="UP000285456"/>
    </source>
</evidence>
<dbReference type="InterPro" id="IPR001845">
    <property type="entry name" value="HTH_ArsR_DNA-bd_dom"/>
</dbReference>
<feature type="domain" description="HTH arsR-type" evidence="2">
    <location>
        <begin position="1"/>
        <end position="92"/>
    </location>
</feature>
<dbReference type="Proteomes" id="UP000285456">
    <property type="component" value="Unassembled WGS sequence"/>
</dbReference>
<dbReference type="InterPro" id="IPR052543">
    <property type="entry name" value="HTH_Metal-responsive_Reg"/>
</dbReference>
<dbReference type="EMBL" id="QWEH01000016">
    <property type="protein sequence ID" value="RHW30129.1"/>
    <property type="molecule type" value="Genomic_DNA"/>
</dbReference>
<proteinExistence type="predicted"/>
<comment type="caution">
    <text evidence="3">The sequence shown here is derived from an EMBL/GenBank/DDBJ whole genome shotgun (WGS) entry which is preliminary data.</text>
</comment>
<dbReference type="SMART" id="SM00418">
    <property type="entry name" value="HTH_ARSR"/>
    <property type="match status" value="1"/>
</dbReference>
<dbReference type="Gene3D" id="1.10.10.10">
    <property type="entry name" value="Winged helix-like DNA-binding domain superfamily/Winged helix DNA-binding domain"/>
    <property type="match status" value="1"/>
</dbReference>
<reference evidence="3 4" key="1">
    <citation type="journal article" date="2007" name="Int. J. Syst. Evol. Microbiol.">
        <title>Oceanobacillus profundus sp. nov., isolated from a deep-sea sediment core.</title>
        <authorList>
            <person name="Kim Y.G."/>
            <person name="Choi D.H."/>
            <person name="Hyun S."/>
            <person name="Cho B.C."/>
        </authorList>
    </citation>
    <scope>NUCLEOTIDE SEQUENCE [LARGE SCALE GENOMIC DNA]</scope>
    <source>
        <strain evidence="3 4">DSM 18246</strain>
    </source>
</reference>
<evidence type="ECO:0000313" key="3">
    <source>
        <dbReference type="EMBL" id="RHW30129.1"/>
    </source>
</evidence>
<dbReference type="NCBIfam" id="NF033788">
    <property type="entry name" value="HTH_metalloreg"/>
    <property type="match status" value="1"/>
</dbReference>
<dbReference type="GO" id="GO:0003700">
    <property type="term" value="F:DNA-binding transcription factor activity"/>
    <property type="evidence" value="ECO:0007669"/>
    <property type="project" value="InterPro"/>
</dbReference>
<dbReference type="AlphaFoldDB" id="A0A417YBR3"/>
<dbReference type="PROSITE" id="PS50987">
    <property type="entry name" value="HTH_ARSR_2"/>
    <property type="match status" value="1"/>
</dbReference>
<name>A0A417YBR3_9BACI</name>
<dbReference type="PANTHER" id="PTHR39168">
    <property type="entry name" value="TRANSCRIPTIONAL REGULATOR-RELATED"/>
    <property type="match status" value="1"/>
</dbReference>
<dbReference type="RefSeq" id="WP_118890141.1">
    <property type="nucleotide sequence ID" value="NZ_JAMAWL010000003.1"/>
</dbReference>
<sequence>MNPNISKIASLISDPTRSSILLSLMDGRIHPASELAYTAKVKPQTASFHLQKMLEANLVSVERHGRHRYYKLTSSDVAKVIEQMLIISPNSPVTSLRDSREKSAIHFARTCYDHLAGYIGVQITNSLIEQGFIKKIDMNYEVTSEGFQFFQEFGIDLEEQKKKRRAYARCCLDWSEREHHIAGALGNALLLKMLELNWITRMPKIRAVKVTPSGKVELQKHFKMQL</sequence>
<gene>
    <name evidence="3" type="ORF">D1B32_18855</name>
</gene>
<dbReference type="PANTHER" id="PTHR39168:SF1">
    <property type="entry name" value="TRANSCRIPTIONAL REGULATORY PROTEIN"/>
    <property type="match status" value="1"/>
</dbReference>
<dbReference type="GO" id="GO:0046686">
    <property type="term" value="P:response to cadmium ion"/>
    <property type="evidence" value="ECO:0007669"/>
    <property type="project" value="TreeGrafter"/>
</dbReference>
<evidence type="ECO:0000256" key="1">
    <source>
        <dbReference type="ARBA" id="ARBA00023125"/>
    </source>
</evidence>
<dbReference type="GO" id="GO:0010288">
    <property type="term" value="P:response to lead ion"/>
    <property type="evidence" value="ECO:0007669"/>
    <property type="project" value="TreeGrafter"/>
</dbReference>
<dbReference type="SUPFAM" id="SSF46785">
    <property type="entry name" value="Winged helix' DNA-binding domain"/>
    <property type="match status" value="1"/>
</dbReference>
<dbReference type="GO" id="GO:0003677">
    <property type="term" value="F:DNA binding"/>
    <property type="evidence" value="ECO:0007669"/>
    <property type="project" value="UniProtKB-KW"/>
</dbReference>
<dbReference type="PRINTS" id="PR00778">
    <property type="entry name" value="HTHARSR"/>
</dbReference>
<dbReference type="GO" id="GO:0097063">
    <property type="term" value="F:cadmium ion sensor activity"/>
    <property type="evidence" value="ECO:0007669"/>
    <property type="project" value="TreeGrafter"/>
</dbReference>
<protein>
    <submittedName>
        <fullName evidence="3">ArsR family transcriptional regulator</fullName>
    </submittedName>
</protein>
<evidence type="ECO:0000259" key="2">
    <source>
        <dbReference type="PROSITE" id="PS50987"/>
    </source>
</evidence>
<dbReference type="CDD" id="cd00090">
    <property type="entry name" value="HTH_ARSR"/>
    <property type="match status" value="1"/>
</dbReference>
<dbReference type="InterPro" id="IPR036388">
    <property type="entry name" value="WH-like_DNA-bd_sf"/>
</dbReference>
<keyword evidence="4" id="KW-1185">Reference proteome</keyword>
<dbReference type="InterPro" id="IPR011991">
    <property type="entry name" value="ArsR-like_HTH"/>
</dbReference>